<dbReference type="InterPro" id="IPR006153">
    <property type="entry name" value="Cation/H_exchanger_TM"/>
</dbReference>
<feature type="transmembrane region" description="Helical" evidence="10">
    <location>
        <begin position="359"/>
        <end position="381"/>
    </location>
</feature>
<feature type="transmembrane region" description="Helical" evidence="10">
    <location>
        <begin position="327"/>
        <end position="347"/>
    </location>
</feature>
<feature type="domain" description="Cation/H+ exchanger transmembrane" evidence="11">
    <location>
        <begin position="57"/>
        <end position="438"/>
    </location>
</feature>
<dbReference type="GO" id="GO:0012505">
    <property type="term" value="C:endomembrane system"/>
    <property type="evidence" value="ECO:0007669"/>
    <property type="project" value="TreeGrafter"/>
</dbReference>
<keyword evidence="2" id="KW-0813">Transport</keyword>
<dbReference type="GO" id="GO:0006813">
    <property type="term" value="P:potassium ion transport"/>
    <property type="evidence" value="ECO:0007669"/>
    <property type="project" value="UniProtKB-KW"/>
</dbReference>
<feature type="transmembrane region" description="Helical" evidence="10">
    <location>
        <begin position="145"/>
        <end position="163"/>
    </location>
</feature>
<feature type="transmembrane region" description="Helical" evidence="10">
    <location>
        <begin position="388"/>
        <end position="407"/>
    </location>
</feature>
<reference evidence="12 13" key="1">
    <citation type="submission" date="2024-01" db="EMBL/GenBank/DDBJ databases">
        <title>The genomes of 5 underutilized Papilionoideae crops provide insights into root nodulation and disease resistance.</title>
        <authorList>
            <person name="Yuan L."/>
        </authorList>
    </citation>
    <scope>NUCLEOTIDE SEQUENCE [LARGE SCALE GENOMIC DNA]</scope>
    <source>
        <strain evidence="12">LY-2023</strain>
        <tissue evidence="12">Leaf</tissue>
    </source>
</reference>
<protein>
    <recommendedName>
        <fullName evidence="11">Cation/H+ exchanger transmembrane domain-containing protein</fullName>
    </recommendedName>
</protein>
<keyword evidence="13" id="KW-1185">Reference proteome</keyword>
<dbReference type="InterPro" id="IPR050794">
    <property type="entry name" value="CPA2_transporter"/>
</dbReference>
<evidence type="ECO:0000256" key="3">
    <source>
        <dbReference type="ARBA" id="ARBA00022538"/>
    </source>
</evidence>
<dbReference type="AlphaFoldDB" id="A0AAN9K6K5"/>
<keyword evidence="5" id="KW-0630">Potassium</keyword>
<dbReference type="GO" id="GO:1902600">
    <property type="term" value="P:proton transmembrane transport"/>
    <property type="evidence" value="ECO:0007669"/>
    <property type="project" value="InterPro"/>
</dbReference>
<evidence type="ECO:0000256" key="7">
    <source>
        <dbReference type="ARBA" id="ARBA00023065"/>
    </source>
</evidence>
<organism evidence="12 13">
    <name type="scientific">Clitoria ternatea</name>
    <name type="common">Butterfly pea</name>
    <dbReference type="NCBI Taxonomy" id="43366"/>
    <lineage>
        <taxon>Eukaryota</taxon>
        <taxon>Viridiplantae</taxon>
        <taxon>Streptophyta</taxon>
        <taxon>Embryophyta</taxon>
        <taxon>Tracheophyta</taxon>
        <taxon>Spermatophyta</taxon>
        <taxon>Magnoliopsida</taxon>
        <taxon>eudicotyledons</taxon>
        <taxon>Gunneridae</taxon>
        <taxon>Pentapetalae</taxon>
        <taxon>rosids</taxon>
        <taxon>fabids</taxon>
        <taxon>Fabales</taxon>
        <taxon>Fabaceae</taxon>
        <taxon>Papilionoideae</taxon>
        <taxon>50 kb inversion clade</taxon>
        <taxon>NPAAA clade</taxon>
        <taxon>indigoferoid/millettioid clade</taxon>
        <taxon>Phaseoleae</taxon>
        <taxon>Clitoria</taxon>
    </lineage>
</organism>
<keyword evidence="6 10" id="KW-1133">Transmembrane helix</keyword>
<evidence type="ECO:0000313" key="13">
    <source>
        <dbReference type="Proteomes" id="UP001359559"/>
    </source>
</evidence>
<dbReference type="GO" id="GO:0015297">
    <property type="term" value="F:antiporter activity"/>
    <property type="evidence" value="ECO:0007669"/>
    <property type="project" value="InterPro"/>
</dbReference>
<sequence>MPIPRGNGTVSVFIDSNKLWHVCVKSDRGAGSFGIFFGDRPFDFVLPITLCQIIVFILISRALYFLLRPLKTPKFVCNVLGGIVLGPSCLGRNEAYWKALFPANQAEYLILSALVGASYFVFFMSLKMDVLITVRAAKSTWRLGIIPFLASFVAMSVSMNLFYHPQNFGSIDINLVRSLISVVMSFSHLPVVSDVLIEINLLATELGQIALSSSMINDIILWFLILSLHMVRLKDLDSCFRYFMGFLLFLASSIFILGPTVRWIVRTTPVGKPVKEIYVVLILLGVLAMTLVSDVLGLSFVVGPVMLGLVIPSGAPLGTTIVEKSEFIISEFLLPFFFVFIGMNTSLEALRDWRMFLTLQGIFIVGNLVKMLASVLVGLNYRIRPRHATVLGLMLNFKGITELIVAARFRKLGVLNGDLFSQLVYCVLISTAIVTPIVQFLYKHRPRVLQEAGFYEGRFRTIHGTPENKEFRVICCINNEGSVRGFTNLLEACNPMLESPICAYVIHLIEL</sequence>
<evidence type="ECO:0000259" key="11">
    <source>
        <dbReference type="Pfam" id="PF00999"/>
    </source>
</evidence>
<keyword evidence="3" id="KW-0633">Potassium transport</keyword>
<evidence type="ECO:0000313" key="12">
    <source>
        <dbReference type="EMBL" id="KAK7311183.1"/>
    </source>
</evidence>
<keyword evidence="8 10" id="KW-0472">Membrane</keyword>
<gene>
    <name evidence="12" type="ORF">RJT34_09152</name>
</gene>
<comment type="subcellular location">
    <subcellularLocation>
        <location evidence="1">Membrane</location>
        <topology evidence="1">Multi-pass membrane protein</topology>
    </subcellularLocation>
</comment>
<evidence type="ECO:0000256" key="2">
    <source>
        <dbReference type="ARBA" id="ARBA00022448"/>
    </source>
</evidence>
<evidence type="ECO:0000256" key="10">
    <source>
        <dbReference type="SAM" id="Phobius"/>
    </source>
</evidence>
<evidence type="ECO:0000256" key="1">
    <source>
        <dbReference type="ARBA" id="ARBA00004141"/>
    </source>
</evidence>
<dbReference type="Gene3D" id="1.20.1530.20">
    <property type="match status" value="1"/>
</dbReference>
<dbReference type="EMBL" id="JAYKXN010000002">
    <property type="protein sequence ID" value="KAK7311183.1"/>
    <property type="molecule type" value="Genomic_DNA"/>
</dbReference>
<comment type="caution">
    <text evidence="12">The sequence shown here is derived from an EMBL/GenBank/DDBJ whole genome shotgun (WGS) entry which is preliminary data.</text>
</comment>
<dbReference type="GO" id="GO:0006885">
    <property type="term" value="P:regulation of pH"/>
    <property type="evidence" value="ECO:0007669"/>
    <property type="project" value="TreeGrafter"/>
</dbReference>
<dbReference type="Proteomes" id="UP001359559">
    <property type="component" value="Unassembled WGS sequence"/>
</dbReference>
<dbReference type="InterPro" id="IPR038770">
    <property type="entry name" value="Na+/solute_symporter_sf"/>
</dbReference>
<dbReference type="PANTHER" id="PTHR32468:SF105">
    <property type="entry name" value="CATION_H+ EXCHANGER 3"/>
    <property type="match status" value="1"/>
</dbReference>
<feature type="transmembrane region" description="Helical" evidence="10">
    <location>
        <begin position="243"/>
        <end position="265"/>
    </location>
</feature>
<feature type="transmembrane region" description="Helical" evidence="10">
    <location>
        <begin position="108"/>
        <end position="125"/>
    </location>
</feature>
<comment type="similarity">
    <text evidence="9">Belongs to the monovalent cation:proton antiporter 2 (CPA2) transporter (TC 2.A.37) family. CHX (TC 2.A.37.4) subfamily.</text>
</comment>
<evidence type="ECO:0000256" key="4">
    <source>
        <dbReference type="ARBA" id="ARBA00022692"/>
    </source>
</evidence>
<feature type="transmembrane region" description="Helical" evidence="10">
    <location>
        <begin position="44"/>
        <end position="67"/>
    </location>
</feature>
<proteinExistence type="inferred from homology"/>
<dbReference type="PANTHER" id="PTHR32468">
    <property type="entry name" value="CATION/H + ANTIPORTER"/>
    <property type="match status" value="1"/>
</dbReference>
<accession>A0AAN9K6K5</accession>
<evidence type="ECO:0000256" key="5">
    <source>
        <dbReference type="ARBA" id="ARBA00022958"/>
    </source>
</evidence>
<feature type="transmembrane region" description="Helical" evidence="10">
    <location>
        <begin position="175"/>
        <end position="197"/>
    </location>
</feature>
<feature type="transmembrane region" description="Helical" evidence="10">
    <location>
        <begin position="277"/>
        <end position="307"/>
    </location>
</feature>
<evidence type="ECO:0000256" key="6">
    <source>
        <dbReference type="ARBA" id="ARBA00022989"/>
    </source>
</evidence>
<keyword evidence="4 10" id="KW-0812">Transmembrane</keyword>
<feature type="transmembrane region" description="Helical" evidence="10">
    <location>
        <begin position="419"/>
        <end position="442"/>
    </location>
</feature>
<evidence type="ECO:0000256" key="8">
    <source>
        <dbReference type="ARBA" id="ARBA00023136"/>
    </source>
</evidence>
<dbReference type="Pfam" id="PF00999">
    <property type="entry name" value="Na_H_Exchanger"/>
    <property type="match status" value="1"/>
</dbReference>
<dbReference type="GO" id="GO:0016020">
    <property type="term" value="C:membrane"/>
    <property type="evidence" value="ECO:0007669"/>
    <property type="project" value="UniProtKB-SubCell"/>
</dbReference>
<name>A0AAN9K6K5_CLITE</name>
<evidence type="ECO:0000256" key="9">
    <source>
        <dbReference type="ARBA" id="ARBA00038341"/>
    </source>
</evidence>
<feature type="transmembrane region" description="Helical" evidence="10">
    <location>
        <begin position="209"/>
        <end position="231"/>
    </location>
</feature>
<keyword evidence="7" id="KW-0406">Ion transport</keyword>